<dbReference type="PANTHER" id="PTHR16861:SF4">
    <property type="entry name" value="SH3 DOMAIN PROTEIN (AFU_ORTHOLOGUE AFUA_1G13610)"/>
    <property type="match status" value="1"/>
</dbReference>
<dbReference type="EMBL" id="CAINUL010000003">
    <property type="protein sequence ID" value="CAD0108542.1"/>
    <property type="molecule type" value="Genomic_DNA"/>
</dbReference>
<dbReference type="OrthoDB" id="41532at2759"/>
<feature type="compositionally biased region" description="Basic and acidic residues" evidence="1">
    <location>
        <begin position="899"/>
        <end position="910"/>
    </location>
</feature>
<evidence type="ECO:0000313" key="5">
    <source>
        <dbReference type="EMBL" id="CAD0108542.1"/>
    </source>
</evidence>
<comment type="caution">
    <text evidence="5">The sequence shown here is derived from an EMBL/GenBank/DDBJ whole genome shotgun (WGS) entry which is preliminary data.</text>
</comment>
<dbReference type="InterPro" id="IPR013783">
    <property type="entry name" value="Ig-like_fold"/>
</dbReference>
<keyword evidence="3" id="KW-0732">Signal</keyword>
<dbReference type="GO" id="GO:0016020">
    <property type="term" value="C:membrane"/>
    <property type="evidence" value="ECO:0007669"/>
    <property type="project" value="InterPro"/>
</dbReference>
<feature type="compositionally biased region" description="Low complexity" evidence="1">
    <location>
        <begin position="911"/>
        <end position="925"/>
    </location>
</feature>
<dbReference type="AlphaFoldDB" id="A0A9N8KF70"/>
<feature type="chain" id="PRO_5040344028" description="Dystroglycan-type cadherin-like domain-containing protein" evidence="3">
    <location>
        <begin position="17"/>
        <end position="1050"/>
    </location>
</feature>
<feature type="compositionally biased region" description="Polar residues" evidence="1">
    <location>
        <begin position="1039"/>
        <end position="1050"/>
    </location>
</feature>
<evidence type="ECO:0000256" key="2">
    <source>
        <dbReference type="SAM" id="Phobius"/>
    </source>
</evidence>
<feature type="compositionally biased region" description="Basic and acidic residues" evidence="1">
    <location>
        <begin position="955"/>
        <end position="964"/>
    </location>
</feature>
<feature type="compositionally biased region" description="Low complexity" evidence="1">
    <location>
        <begin position="417"/>
        <end position="440"/>
    </location>
</feature>
<dbReference type="PANTHER" id="PTHR16861">
    <property type="entry name" value="GLYCOPROTEIN 38"/>
    <property type="match status" value="1"/>
</dbReference>
<feature type="domain" description="Dystroglycan-type cadherin-like" evidence="4">
    <location>
        <begin position="323"/>
        <end position="415"/>
    </location>
</feature>
<dbReference type="InterPro" id="IPR006644">
    <property type="entry name" value="Cadg"/>
</dbReference>
<feature type="domain" description="Dystroglycan-type cadherin-like" evidence="4">
    <location>
        <begin position="132"/>
        <end position="229"/>
    </location>
</feature>
<feature type="signal peptide" evidence="3">
    <location>
        <begin position="1"/>
        <end position="16"/>
    </location>
</feature>
<keyword evidence="2" id="KW-1133">Transmembrane helix</keyword>
<evidence type="ECO:0000256" key="3">
    <source>
        <dbReference type="SAM" id="SignalP"/>
    </source>
</evidence>
<gene>
    <name evidence="5" type="ORF">AWRI4620_LOCUS2797</name>
</gene>
<feature type="region of interest" description="Disordered" evidence="1">
    <location>
        <begin position="417"/>
        <end position="443"/>
    </location>
</feature>
<feature type="region of interest" description="Disordered" evidence="1">
    <location>
        <begin position="647"/>
        <end position="712"/>
    </location>
</feature>
<dbReference type="InterPro" id="IPR015919">
    <property type="entry name" value="Cadherin-like_sf"/>
</dbReference>
<feature type="region of interest" description="Disordered" evidence="1">
    <location>
        <begin position="875"/>
        <end position="983"/>
    </location>
</feature>
<reference evidence="5" key="1">
    <citation type="submission" date="2020-06" db="EMBL/GenBank/DDBJ databases">
        <authorList>
            <person name="Onetto C."/>
        </authorList>
    </citation>
    <scope>NUCLEOTIDE SEQUENCE</scope>
</reference>
<feature type="region of interest" description="Disordered" evidence="1">
    <location>
        <begin position="480"/>
        <end position="500"/>
    </location>
</feature>
<keyword evidence="2" id="KW-0472">Membrane</keyword>
<keyword evidence="6" id="KW-1185">Reference proteome</keyword>
<dbReference type="Gene3D" id="2.60.40.10">
    <property type="entry name" value="Immunoglobulins"/>
    <property type="match status" value="3"/>
</dbReference>
<feature type="region of interest" description="Disordered" evidence="1">
    <location>
        <begin position="1028"/>
        <end position="1050"/>
    </location>
</feature>
<dbReference type="GO" id="GO:0005509">
    <property type="term" value="F:calcium ion binding"/>
    <property type="evidence" value="ECO:0007669"/>
    <property type="project" value="InterPro"/>
</dbReference>
<name>A0A9N8KF70_9PEZI</name>
<feature type="transmembrane region" description="Helical" evidence="2">
    <location>
        <begin position="449"/>
        <end position="474"/>
    </location>
</feature>
<proteinExistence type="predicted"/>
<feature type="domain" description="Dystroglycan-type cadherin-like" evidence="4">
    <location>
        <begin position="12"/>
        <end position="114"/>
    </location>
</feature>
<keyword evidence="2" id="KW-0812">Transmembrane</keyword>
<feature type="compositionally biased region" description="Polar residues" evidence="1">
    <location>
        <begin position="664"/>
        <end position="699"/>
    </location>
</feature>
<accession>A0A9N8KF70</accession>
<feature type="compositionally biased region" description="Basic and acidic residues" evidence="1">
    <location>
        <begin position="701"/>
        <end position="712"/>
    </location>
</feature>
<sequence length="1050" mass="112866">MRGLLFSVLLNTLVSALPQVAFPFNSQVPALARANEAYAFQLASTTFVSSDGSTLVYTLSGAPAWLNLEDTTRTLYGTPGQGNTGPNVFKIVATGNDGSVDMDCTLVVASNSAPALMGNISADLARSGPLSGLTTLILQPSTAFAITFSNNLFGDPGTIKSYYATMADRIPLPSWLKFDSSSLTFWGMAPVLVTGSQTYGVDFIASDVAGFAGATTTFSLLISSYQLAFNPQAENITVTPGTTITVGPFADQLRINGAHATSSQLQKVVAKAPEWLIFQNSSMEWTGIPPQDFESQSLSITVTDTYGDTAVKNVFLHTANASLFSGEIGNMTATAGEQFSYTFSPSLLSQNDMNLGVDVGSASWLQYDASKRQLRGTAPTTAKASANVITVTASSASDSDTQTFYINLKAAAGVATSHTTSSTTASPTSTSSASATTSPAKSKDKNMTAGIIVGIVIGCLAILALFFAIAMLCCRHRRKQPRKKIEKSDIRPVLPFGDQEPMVVEGDQDEEKHIGSPVKHSPDEPPQLDIDLSTAMQPPMKPRYFLGGRDARQSKLSVVSSLGDGEAAIQADSNIPVWGRESGATHTPHHSYSAATELARQNSRDSRQRLSEFARLSPSKRASRLIKSWHPGLGITTRGTVIHRPNRKSRLSSTFSITKDRSSRGSFNTHGTSILSTKPSDYPESTSNGNSTLMTSVPYTDTDKRRSLTEAEKRRSIRIVSQTESVIDRRPLAEKRQSFIRNRASSGVISPVLFASSRRSSNMGLYSNLGSIKGSPSVRRQTTSSSLLEPPARNPRRLVSGPHVFPPGLPRAITPSPVRGTNNNSPTLPPANTADNWTTTDTSSSLSRDNSDARAAAQYAEYAIEMELPRHQRTWVRPGEASPTPPPTSILRIPSNSREAARRKWAERLNRNSSGNLTSRSSSPLRVTLTGVSASGIRGRKQRLKTSASSSDDDKENKTEDRLSKLVSNDSFSGATRHMRGRKSLVQVETGNRISSFMAKVEEPDAVARDKVTENDDWEDVVMEDATPARSARKGVLAASTSNASSVRFI</sequence>
<evidence type="ECO:0000256" key="1">
    <source>
        <dbReference type="SAM" id="MobiDB-lite"/>
    </source>
</evidence>
<feature type="region of interest" description="Disordered" evidence="1">
    <location>
        <begin position="768"/>
        <end position="853"/>
    </location>
</feature>
<protein>
    <recommendedName>
        <fullName evidence="4">Dystroglycan-type cadherin-like domain-containing protein</fullName>
    </recommendedName>
</protein>
<dbReference type="SUPFAM" id="SSF49313">
    <property type="entry name" value="Cadherin-like"/>
    <property type="match status" value="4"/>
</dbReference>
<dbReference type="Proteomes" id="UP000745764">
    <property type="component" value="Unassembled WGS sequence"/>
</dbReference>
<dbReference type="SMART" id="SM00736">
    <property type="entry name" value="CADG"/>
    <property type="match status" value="3"/>
</dbReference>
<feature type="compositionally biased region" description="Low complexity" evidence="1">
    <location>
        <begin position="831"/>
        <end position="853"/>
    </location>
</feature>
<organism evidence="5 6">
    <name type="scientific">Aureobasidium uvarum</name>
    <dbReference type="NCBI Taxonomy" id="2773716"/>
    <lineage>
        <taxon>Eukaryota</taxon>
        <taxon>Fungi</taxon>
        <taxon>Dikarya</taxon>
        <taxon>Ascomycota</taxon>
        <taxon>Pezizomycotina</taxon>
        <taxon>Dothideomycetes</taxon>
        <taxon>Dothideomycetidae</taxon>
        <taxon>Dothideales</taxon>
        <taxon>Saccotheciaceae</taxon>
        <taxon>Aureobasidium</taxon>
    </lineage>
</organism>
<feature type="compositionally biased region" description="Polar residues" evidence="1">
    <location>
        <begin position="778"/>
        <end position="787"/>
    </location>
</feature>
<dbReference type="Pfam" id="PF05345">
    <property type="entry name" value="He_PIG"/>
    <property type="match status" value="3"/>
</dbReference>
<evidence type="ECO:0000259" key="4">
    <source>
        <dbReference type="SMART" id="SM00736"/>
    </source>
</evidence>
<evidence type="ECO:0000313" key="6">
    <source>
        <dbReference type="Proteomes" id="UP000745764"/>
    </source>
</evidence>